<sequence>SAAGLSRIIVPTVYREDYLLPLKSLSNHADATPYIRAMTRIHAWTVAFDYTQPRPDLYGALKRCNAFEEDLRNYRLVFPEVNAEGA</sequence>
<keyword evidence="2" id="KW-1185">Reference proteome</keyword>
<evidence type="ECO:0000313" key="2">
    <source>
        <dbReference type="Proteomes" id="UP000184226"/>
    </source>
</evidence>
<proteinExistence type="predicted"/>
<reference evidence="1 2" key="1">
    <citation type="submission" date="2016-11" db="EMBL/GenBank/DDBJ databases">
        <authorList>
            <person name="Jaros S."/>
            <person name="Januszkiewicz K."/>
            <person name="Wedrychowicz H."/>
        </authorList>
    </citation>
    <scope>NUCLEOTIDE SEQUENCE [LARGE SCALE GENOMIC DNA]</scope>
    <source>
        <strain evidence="1 2">CGMCC 1.10190</strain>
    </source>
</reference>
<organism evidence="1 2">
    <name type="scientific">Pollutimonas bauzanensis</name>
    <dbReference type="NCBI Taxonomy" id="658167"/>
    <lineage>
        <taxon>Bacteria</taxon>
        <taxon>Pseudomonadati</taxon>
        <taxon>Pseudomonadota</taxon>
        <taxon>Betaproteobacteria</taxon>
        <taxon>Burkholderiales</taxon>
        <taxon>Alcaligenaceae</taxon>
        <taxon>Pollutimonas</taxon>
    </lineage>
</organism>
<dbReference type="AlphaFoldDB" id="A0A1M6C8L0"/>
<dbReference type="Proteomes" id="UP000184226">
    <property type="component" value="Unassembled WGS sequence"/>
</dbReference>
<name>A0A1M6C8L0_9BURK</name>
<evidence type="ECO:0000313" key="1">
    <source>
        <dbReference type="EMBL" id="SHI57316.1"/>
    </source>
</evidence>
<dbReference type="EMBL" id="FQXE01000038">
    <property type="protein sequence ID" value="SHI57316.1"/>
    <property type="molecule type" value="Genomic_DNA"/>
</dbReference>
<gene>
    <name evidence="1" type="ORF">SAMN04488135_1381</name>
</gene>
<protein>
    <submittedName>
        <fullName evidence="1">Uncharacterized protein</fullName>
    </submittedName>
</protein>
<accession>A0A1M6C8L0</accession>
<feature type="non-terminal residue" evidence="1">
    <location>
        <position position="1"/>
    </location>
</feature>